<reference evidence="10 11" key="1">
    <citation type="submission" date="2016-10" db="EMBL/GenBank/DDBJ databases">
        <authorList>
            <person name="de Groot N.N."/>
        </authorList>
    </citation>
    <scope>NUCLEOTIDE SEQUENCE [LARGE SCALE GENOMIC DNA]</scope>
    <source>
        <strain evidence="10 11">CPCC 202808</strain>
    </source>
</reference>
<dbReference type="OrthoDB" id="9810086at2"/>
<evidence type="ECO:0000256" key="4">
    <source>
        <dbReference type="ARBA" id="ARBA00022692"/>
    </source>
</evidence>
<dbReference type="Pfam" id="PF00528">
    <property type="entry name" value="BPD_transp_1"/>
    <property type="match status" value="1"/>
</dbReference>
<keyword evidence="3" id="KW-1003">Cell membrane</keyword>
<evidence type="ECO:0000313" key="9">
    <source>
        <dbReference type="EMBL" id="NYH82858.1"/>
    </source>
</evidence>
<dbReference type="EMBL" id="JACBZA010000001">
    <property type="protein sequence ID" value="NYH82858.1"/>
    <property type="molecule type" value="Genomic_DNA"/>
</dbReference>
<comment type="similarity">
    <text evidence="7">Belongs to the binding-protein-dependent transport system permease family.</text>
</comment>
<protein>
    <submittedName>
        <fullName evidence="10">Multiple sugar transport system permease protein/putative aldouronate transport system permease protein</fullName>
    </submittedName>
</protein>
<dbReference type="EMBL" id="FOOI01000025">
    <property type="protein sequence ID" value="SFH63224.1"/>
    <property type="molecule type" value="Genomic_DNA"/>
</dbReference>
<evidence type="ECO:0000256" key="6">
    <source>
        <dbReference type="ARBA" id="ARBA00023136"/>
    </source>
</evidence>
<dbReference type="GO" id="GO:0055085">
    <property type="term" value="P:transmembrane transport"/>
    <property type="evidence" value="ECO:0007669"/>
    <property type="project" value="InterPro"/>
</dbReference>
<proteinExistence type="inferred from homology"/>
<dbReference type="AlphaFoldDB" id="A0A1I3BLL9"/>
<feature type="transmembrane region" description="Helical" evidence="7">
    <location>
        <begin position="263"/>
        <end position="283"/>
    </location>
</feature>
<keyword evidence="5 7" id="KW-1133">Transmembrane helix</keyword>
<feature type="transmembrane region" description="Helical" evidence="7">
    <location>
        <begin position="113"/>
        <end position="133"/>
    </location>
</feature>
<evidence type="ECO:0000313" key="10">
    <source>
        <dbReference type="EMBL" id="SFH63224.1"/>
    </source>
</evidence>
<dbReference type="Proteomes" id="UP000533017">
    <property type="component" value="Unassembled WGS sequence"/>
</dbReference>
<keyword evidence="10" id="KW-0762">Sugar transport</keyword>
<dbReference type="PANTHER" id="PTHR43744">
    <property type="entry name" value="ABC TRANSPORTER PERMEASE PROTEIN MG189-RELATED-RELATED"/>
    <property type="match status" value="1"/>
</dbReference>
<dbReference type="RefSeq" id="WP_092889971.1">
    <property type="nucleotide sequence ID" value="NZ_FOOI01000025.1"/>
</dbReference>
<dbReference type="PANTHER" id="PTHR43744:SF9">
    <property type="entry name" value="POLYGALACTURONAN_RHAMNOGALACTURONAN TRANSPORT SYSTEM PERMEASE PROTEIN YTCP"/>
    <property type="match status" value="1"/>
</dbReference>
<evidence type="ECO:0000259" key="8">
    <source>
        <dbReference type="PROSITE" id="PS50928"/>
    </source>
</evidence>
<dbReference type="InterPro" id="IPR035906">
    <property type="entry name" value="MetI-like_sf"/>
</dbReference>
<organism evidence="10 11">
    <name type="scientific">Actinopolymorpha cephalotaxi</name>
    <dbReference type="NCBI Taxonomy" id="504797"/>
    <lineage>
        <taxon>Bacteria</taxon>
        <taxon>Bacillati</taxon>
        <taxon>Actinomycetota</taxon>
        <taxon>Actinomycetes</taxon>
        <taxon>Propionibacteriales</taxon>
        <taxon>Actinopolymorphaceae</taxon>
        <taxon>Actinopolymorpha</taxon>
    </lineage>
</organism>
<feature type="transmembrane region" description="Helical" evidence="7">
    <location>
        <begin position="82"/>
        <end position="101"/>
    </location>
</feature>
<evidence type="ECO:0000256" key="5">
    <source>
        <dbReference type="ARBA" id="ARBA00022989"/>
    </source>
</evidence>
<keyword evidence="4 7" id="KW-0812">Transmembrane</keyword>
<keyword evidence="12" id="KW-1185">Reference proteome</keyword>
<dbReference type="PROSITE" id="PS50928">
    <property type="entry name" value="ABC_TM1"/>
    <property type="match status" value="1"/>
</dbReference>
<evidence type="ECO:0000256" key="1">
    <source>
        <dbReference type="ARBA" id="ARBA00004651"/>
    </source>
</evidence>
<evidence type="ECO:0000256" key="3">
    <source>
        <dbReference type="ARBA" id="ARBA00022475"/>
    </source>
</evidence>
<reference evidence="9 12" key="2">
    <citation type="submission" date="2020-07" db="EMBL/GenBank/DDBJ databases">
        <title>Sequencing the genomes of 1000 actinobacteria strains.</title>
        <authorList>
            <person name="Klenk H.-P."/>
        </authorList>
    </citation>
    <scope>NUCLEOTIDE SEQUENCE [LARGE SCALE GENOMIC DNA]</scope>
    <source>
        <strain evidence="9 12">DSM 45117</strain>
    </source>
</reference>
<evidence type="ECO:0000313" key="12">
    <source>
        <dbReference type="Proteomes" id="UP000533017"/>
    </source>
</evidence>
<feature type="domain" description="ABC transmembrane type-1" evidence="8">
    <location>
        <begin position="78"/>
        <end position="272"/>
    </location>
</feature>
<dbReference type="InterPro" id="IPR000515">
    <property type="entry name" value="MetI-like"/>
</dbReference>
<evidence type="ECO:0000256" key="2">
    <source>
        <dbReference type="ARBA" id="ARBA00022448"/>
    </source>
</evidence>
<accession>A0A1I3BLL9</accession>
<keyword evidence="6 7" id="KW-0472">Membrane</keyword>
<evidence type="ECO:0000313" key="11">
    <source>
        <dbReference type="Proteomes" id="UP000199052"/>
    </source>
</evidence>
<evidence type="ECO:0000256" key="7">
    <source>
        <dbReference type="RuleBase" id="RU363032"/>
    </source>
</evidence>
<dbReference type="Gene3D" id="1.10.3720.10">
    <property type="entry name" value="MetI-like"/>
    <property type="match status" value="1"/>
</dbReference>
<dbReference type="CDD" id="cd06261">
    <property type="entry name" value="TM_PBP2"/>
    <property type="match status" value="1"/>
</dbReference>
<dbReference type="SUPFAM" id="SSF161098">
    <property type="entry name" value="MetI-like"/>
    <property type="match status" value="1"/>
</dbReference>
<dbReference type="Proteomes" id="UP000199052">
    <property type="component" value="Unassembled WGS sequence"/>
</dbReference>
<feature type="transmembrane region" description="Helical" evidence="7">
    <location>
        <begin position="20"/>
        <end position="39"/>
    </location>
</feature>
<keyword evidence="2 7" id="KW-0813">Transport</keyword>
<comment type="subcellular location">
    <subcellularLocation>
        <location evidence="1 7">Cell membrane</location>
        <topology evidence="1 7">Multi-pass membrane protein</topology>
    </subcellularLocation>
</comment>
<dbReference type="STRING" id="504797.SAMN05421678_12516"/>
<sequence length="298" mass="33628">MAVTAMKETRSDRIFDVCNIAVLGLFLLAVLYPLVYILSASFSSAQAISSGQVWLWPVDFNLEGYKAIFEYKSIVAGFLNSVFYAVVGTLINVTMTLLAAYPLSRRDLYGRNGFMFLFVFTMLFSGGMIPTYLVVHQLGLLNTRWALILPTAMAVWNMIITRTYYQVTIPHELLEAARIDGCDDFKFFTRIVLPLSKPIIAVNALLYAVGHWNQFFNALIYLTDESLFPLQLVLREILVKNSIDPSQIQDAAELMRVQELRDLLKYSLIVIASVPPLLAYPFVQRHFVKGVMIGSLKG</sequence>
<name>A0A1I3BLL9_9ACTN</name>
<dbReference type="GO" id="GO:0005886">
    <property type="term" value="C:plasma membrane"/>
    <property type="evidence" value="ECO:0007669"/>
    <property type="project" value="UniProtKB-SubCell"/>
</dbReference>
<gene>
    <name evidence="9" type="ORF">FHR37_001709</name>
    <name evidence="10" type="ORF">SAMN05421678_12516</name>
</gene>
<feature type="transmembrane region" description="Helical" evidence="7">
    <location>
        <begin position="145"/>
        <end position="165"/>
    </location>
</feature>